<dbReference type="OrthoDB" id="7272540at2"/>
<dbReference type="Gene3D" id="3.30.110.170">
    <property type="entry name" value="Protein of unknown function (DUF541), domain 1"/>
    <property type="match status" value="1"/>
</dbReference>
<dbReference type="InterPro" id="IPR007497">
    <property type="entry name" value="SIMPL/DUF541"/>
</dbReference>
<dbReference type="STRING" id="198092.SAMN02745194_00565"/>
<dbReference type="PANTHER" id="PTHR34387">
    <property type="entry name" value="SLR1258 PROTEIN"/>
    <property type="match status" value="1"/>
</dbReference>
<evidence type="ECO:0000313" key="2">
    <source>
        <dbReference type="EMBL" id="SHI55312.1"/>
    </source>
</evidence>
<proteinExistence type="predicted"/>
<feature type="chain" id="PRO_5013064924" evidence="1">
    <location>
        <begin position="22"/>
        <end position="230"/>
    </location>
</feature>
<feature type="signal peptide" evidence="1">
    <location>
        <begin position="1"/>
        <end position="21"/>
    </location>
</feature>
<sequence>MRRTLLMSLLALPLLAGAATAQPAAVFPGPGTLLRLGESAEVTRAPDEVVANLRFEARESSAAGAQATVNRTMAAALETARGVQGVTASTGAYRTWRQEDPARWVASQTINLRAKDQAALLELAGTLQSRGLVMGGIQHGLTRDTARGARQEAASMALDALRRRAEAVAAQMGQRVERIAELQLEAPDVAPPRPMMAQAMAARAAPAPVAQVEDIVVTAMVQASVVLAPN</sequence>
<dbReference type="Gene3D" id="3.30.70.2970">
    <property type="entry name" value="Protein of unknown function (DUF541), domain 2"/>
    <property type="match status" value="1"/>
</dbReference>
<evidence type="ECO:0000256" key="1">
    <source>
        <dbReference type="SAM" id="SignalP"/>
    </source>
</evidence>
<organism evidence="2 3">
    <name type="scientific">Muricoccus roseus</name>
    <dbReference type="NCBI Taxonomy" id="198092"/>
    <lineage>
        <taxon>Bacteria</taxon>
        <taxon>Pseudomonadati</taxon>
        <taxon>Pseudomonadota</taxon>
        <taxon>Alphaproteobacteria</taxon>
        <taxon>Acetobacterales</taxon>
        <taxon>Roseomonadaceae</taxon>
        <taxon>Muricoccus</taxon>
    </lineage>
</organism>
<name>A0A1M6C2Y6_9PROT</name>
<dbReference type="Proteomes" id="UP000184387">
    <property type="component" value="Unassembled WGS sequence"/>
</dbReference>
<dbReference type="RefSeq" id="WP_086061844.1">
    <property type="nucleotide sequence ID" value="NZ_FQZF01000003.1"/>
</dbReference>
<dbReference type="Pfam" id="PF04402">
    <property type="entry name" value="SIMPL"/>
    <property type="match status" value="1"/>
</dbReference>
<accession>A0A1M6C2Y6</accession>
<dbReference type="InterPro" id="IPR052022">
    <property type="entry name" value="26kDa_periplasmic_antigen"/>
</dbReference>
<dbReference type="PANTHER" id="PTHR34387:SF1">
    <property type="entry name" value="PERIPLASMIC IMMUNOGENIC PROTEIN"/>
    <property type="match status" value="1"/>
</dbReference>
<protein>
    <submittedName>
        <fullName evidence="2">Predicted secreted protein</fullName>
    </submittedName>
</protein>
<dbReference type="EMBL" id="FQZF01000003">
    <property type="protein sequence ID" value="SHI55312.1"/>
    <property type="molecule type" value="Genomic_DNA"/>
</dbReference>
<dbReference type="AlphaFoldDB" id="A0A1M6C2Y6"/>
<evidence type="ECO:0000313" key="3">
    <source>
        <dbReference type="Proteomes" id="UP000184387"/>
    </source>
</evidence>
<reference evidence="2 3" key="1">
    <citation type="submission" date="2016-11" db="EMBL/GenBank/DDBJ databases">
        <authorList>
            <person name="Jaros S."/>
            <person name="Januszkiewicz K."/>
            <person name="Wedrychowicz H."/>
        </authorList>
    </citation>
    <scope>NUCLEOTIDE SEQUENCE [LARGE SCALE GENOMIC DNA]</scope>
    <source>
        <strain evidence="2 3">DSM 14916</strain>
    </source>
</reference>
<keyword evidence="3" id="KW-1185">Reference proteome</keyword>
<keyword evidence="1" id="KW-0732">Signal</keyword>
<dbReference type="GO" id="GO:0006974">
    <property type="term" value="P:DNA damage response"/>
    <property type="evidence" value="ECO:0007669"/>
    <property type="project" value="TreeGrafter"/>
</dbReference>
<gene>
    <name evidence="2" type="ORF">SAMN02745194_00565</name>
</gene>